<dbReference type="PANTHER" id="PTHR34988">
    <property type="entry name" value="PROTEIN, PUTATIVE-RELATED"/>
    <property type="match status" value="1"/>
</dbReference>
<dbReference type="SUPFAM" id="SSF117856">
    <property type="entry name" value="AF0104/ALDC/Ptd012-like"/>
    <property type="match status" value="1"/>
</dbReference>
<dbReference type="GO" id="GO:0003677">
    <property type="term" value="F:DNA binding"/>
    <property type="evidence" value="ECO:0007669"/>
    <property type="project" value="UniProtKB-KW"/>
</dbReference>
<evidence type="ECO:0000313" key="2">
    <source>
        <dbReference type="EMBL" id="MBF0637367.1"/>
    </source>
</evidence>
<gene>
    <name evidence="2" type="ORF">INT08_09330</name>
</gene>
<reference evidence="2 3" key="1">
    <citation type="journal article" date="2020" name="Microorganisms">
        <title>Simultaneous Genome Sequencing of Prosthecochloris ethylica and Desulfuromonas acetoxidans within a Syntrophic Mixture Reveals Unique Pili and Protein Interactions.</title>
        <authorList>
            <person name="Kyndt J.A."/>
            <person name="Van Beeumen J.J."/>
            <person name="Meyer T.E."/>
        </authorList>
    </citation>
    <scope>NUCLEOTIDE SEQUENCE [LARGE SCALE GENOMIC DNA]</scope>
    <source>
        <strain evidence="2 3">N3</strain>
    </source>
</reference>
<organism evidence="2 3">
    <name type="scientific">Prosthecochloris ethylica</name>
    <dbReference type="NCBI Taxonomy" id="2743976"/>
    <lineage>
        <taxon>Bacteria</taxon>
        <taxon>Pseudomonadati</taxon>
        <taxon>Chlorobiota</taxon>
        <taxon>Chlorobiia</taxon>
        <taxon>Chlorobiales</taxon>
        <taxon>Chlorobiaceae</taxon>
        <taxon>Prosthecochloris</taxon>
    </lineage>
</organism>
<sequence length="147" mass="16304">MRYSEAQRGRTFILRLEDGDIVHETIENFAEEQGIARAALTILGGADRHSKLVVGPEQSRSQPVVPMQHELYDAHEVTGTGTIFPDTSGKPVLHMHMACGREENTVTGCVRNGVRVWHVMEVILFELTGTDAVRKPDPETGFELLVP</sequence>
<keyword evidence="3" id="KW-1185">Reference proteome</keyword>
<dbReference type="InterPro" id="IPR005175">
    <property type="entry name" value="PPC_dom"/>
</dbReference>
<dbReference type="RefSeq" id="WP_175187681.1">
    <property type="nucleotide sequence ID" value="NZ_JABVZQ010000015.1"/>
</dbReference>
<keyword evidence="2" id="KW-0238">DNA-binding</keyword>
<evidence type="ECO:0000259" key="1">
    <source>
        <dbReference type="PROSITE" id="PS51742"/>
    </source>
</evidence>
<accession>A0ABR9XTY1</accession>
<feature type="domain" description="PPC" evidence="1">
    <location>
        <begin position="6"/>
        <end position="147"/>
    </location>
</feature>
<dbReference type="Pfam" id="PF03479">
    <property type="entry name" value="PCC"/>
    <property type="match status" value="1"/>
</dbReference>
<dbReference type="PROSITE" id="PS51742">
    <property type="entry name" value="PPC"/>
    <property type="match status" value="1"/>
</dbReference>
<name>A0ABR9XTY1_9CHLB</name>
<comment type="caution">
    <text evidence="2">The sequence shown here is derived from an EMBL/GenBank/DDBJ whole genome shotgun (WGS) entry which is preliminary data.</text>
</comment>
<dbReference type="Proteomes" id="UP000619838">
    <property type="component" value="Unassembled WGS sequence"/>
</dbReference>
<evidence type="ECO:0000313" key="3">
    <source>
        <dbReference type="Proteomes" id="UP000619838"/>
    </source>
</evidence>
<proteinExistence type="predicted"/>
<dbReference type="CDD" id="cd11378">
    <property type="entry name" value="DUF296"/>
    <property type="match status" value="1"/>
</dbReference>
<dbReference type="PANTHER" id="PTHR34988:SF1">
    <property type="entry name" value="DNA-BINDING PROTEIN"/>
    <property type="match status" value="1"/>
</dbReference>
<dbReference type="Gene3D" id="3.30.1330.80">
    <property type="entry name" value="Hypothetical protein, similar to alpha- acetolactate decarboxylase, domain 2"/>
    <property type="match status" value="1"/>
</dbReference>
<protein>
    <submittedName>
        <fullName evidence="2">DNA-binding protein</fullName>
    </submittedName>
</protein>
<dbReference type="EMBL" id="JADGII010000018">
    <property type="protein sequence ID" value="MBF0637367.1"/>
    <property type="molecule type" value="Genomic_DNA"/>
</dbReference>